<gene>
    <name evidence="2" type="ORF">IRJ16_18685</name>
</gene>
<dbReference type="Gene3D" id="2.60.120.10">
    <property type="entry name" value="Jelly Rolls"/>
    <property type="match status" value="1"/>
</dbReference>
<name>A0A929L0C5_9SPHI</name>
<dbReference type="InterPro" id="IPR018490">
    <property type="entry name" value="cNMP-bd_dom_sf"/>
</dbReference>
<evidence type="ECO:0000259" key="1">
    <source>
        <dbReference type="Pfam" id="PF00027"/>
    </source>
</evidence>
<protein>
    <submittedName>
        <fullName evidence="2">Crp/Fnr family transcriptional regulator</fullName>
    </submittedName>
</protein>
<feature type="domain" description="Cyclic nucleotide-binding" evidence="1">
    <location>
        <begin position="30"/>
        <end position="114"/>
    </location>
</feature>
<sequence length="192" mass="22344">MQAAFQEYIRQHISLSDQDVQLMLSLATEQKVSKKTFLLREGEVCRHKMFVTGGLLRIYRTREDGSEHIIQFSPEQYWCTEPESLNKQTPSSYYIDAVEDSHLLQWTKKDFDHLNANIPGLKAYSEGIIAHNMDLHRQRIFSAISATPEEKYDEFMRVYPGLLSRIPLHMVASYLGVSVKTLTRIRHAQLQR</sequence>
<dbReference type="Pfam" id="PF00027">
    <property type="entry name" value="cNMP_binding"/>
    <property type="match status" value="1"/>
</dbReference>
<organism evidence="2 3">
    <name type="scientific">Mucilaginibacter myungsuensis</name>
    <dbReference type="NCBI Taxonomy" id="649104"/>
    <lineage>
        <taxon>Bacteria</taxon>
        <taxon>Pseudomonadati</taxon>
        <taxon>Bacteroidota</taxon>
        <taxon>Sphingobacteriia</taxon>
        <taxon>Sphingobacteriales</taxon>
        <taxon>Sphingobacteriaceae</taxon>
        <taxon>Mucilaginibacter</taxon>
    </lineage>
</organism>
<dbReference type="AlphaFoldDB" id="A0A929L0C5"/>
<dbReference type="SUPFAM" id="SSF51206">
    <property type="entry name" value="cAMP-binding domain-like"/>
    <property type="match status" value="1"/>
</dbReference>
<dbReference type="CDD" id="cd00038">
    <property type="entry name" value="CAP_ED"/>
    <property type="match status" value="1"/>
</dbReference>
<proteinExistence type="predicted"/>
<keyword evidence="3" id="KW-1185">Reference proteome</keyword>
<dbReference type="EMBL" id="JADFFL010000008">
    <property type="protein sequence ID" value="MBE9663917.1"/>
    <property type="molecule type" value="Genomic_DNA"/>
</dbReference>
<evidence type="ECO:0000313" key="3">
    <source>
        <dbReference type="Proteomes" id="UP000622475"/>
    </source>
</evidence>
<dbReference type="InterPro" id="IPR014710">
    <property type="entry name" value="RmlC-like_jellyroll"/>
</dbReference>
<evidence type="ECO:0000313" key="2">
    <source>
        <dbReference type="EMBL" id="MBE9663917.1"/>
    </source>
</evidence>
<accession>A0A929L0C5</accession>
<dbReference type="Proteomes" id="UP000622475">
    <property type="component" value="Unassembled WGS sequence"/>
</dbReference>
<comment type="caution">
    <text evidence="2">The sequence shown here is derived from an EMBL/GenBank/DDBJ whole genome shotgun (WGS) entry which is preliminary data.</text>
</comment>
<reference evidence="2" key="1">
    <citation type="submission" date="2020-10" db="EMBL/GenBank/DDBJ databases">
        <title>Mucilaginibacter mali sp. nov., isolated from rhizosphere soil of apple orchard.</title>
        <authorList>
            <person name="Lee J.-S."/>
            <person name="Kim H.S."/>
            <person name="Kim J.-S."/>
        </authorList>
    </citation>
    <scope>NUCLEOTIDE SEQUENCE</scope>
    <source>
        <strain evidence="2">KCTC 22746</strain>
    </source>
</reference>
<dbReference type="RefSeq" id="WP_194113166.1">
    <property type="nucleotide sequence ID" value="NZ_JADFFL010000008.1"/>
</dbReference>
<dbReference type="InterPro" id="IPR000595">
    <property type="entry name" value="cNMP-bd_dom"/>
</dbReference>